<keyword evidence="9" id="KW-1185">Reference proteome</keyword>
<reference evidence="8" key="1">
    <citation type="submission" date="2020-09" db="EMBL/GenBank/DDBJ databases">
        <authorList>
            <person name="Kikuchi T."/>
        </authorList>
    </citation>
    <scope>NUCLEOTIDE SEQUENCE</scope>
    <source>
        <strain evidence="8">SH1</strain>
    </source>
</reference>
<dbReference type="PANTHER" id="PTHR10010">
    <property type="entry name" value="SOLUTE CARRIER FAMILY 34 SODIUM PHOSPHATE , MEMBER 2-RELATED"/>
    <property type="match status" value="1"/>
</dbReference>
<evidence type="ECO:0000256" key="6">
    <source>
        <dbReference type="ARBA" id="ARBA00023136"/>
    </source>
</evidence>
<dbReference type="NCBIfam" id="TIGR01013">
    <property type="entry name" value="2a58"/>
    <property type="match status" value="1"/>
</dbReference>
<evidence type="ECO:0000313" key="9">
    <source>
        <dbReference type="Proteomes" id="UP000614601"/>
    </source>
</evidence>
<protein>
    <submittedName>
        <fullName evidence="8">Uncharacterized protein</fullName>
    </submittedName>
</protein>
<dbReference type="Proteomes" id="UP000614601">
    <property type="component" value="Unassembled WGS sequence"/>
</dbReference>
<feature type="transmembrane region" description="Helical" evidence="7">
    <location>
        <begin position="332"/>
        <end position="354"/>
    </location>
</feature>
<feature type="transmembrane region" description="Helical" evidence="7">
    <location>
        <begin position="88"/>
        <end position="106"/>
    </location>
</feature>
<dbReference type="GO" id="GO:0005436">
    <property type="term" value="F:sodium:phosphate symporter activity"/>
    <property type="evidence" value="ECO:0007669"/>
    <property type="project" value="InterPro"/>
</dbReference>
<accession>A0A811JS46</accession>
<keyword evidence="5 7" id="KW-1133">Transmembrane helix</keyword>
<dbReference type="PANTHER" id="PTHR10010:SF46">
    <property type="entry name" value="SODIUM-DEPENDENT PHOSPHATE TRANSPORT PROTEIN 2B"/>
    <property type="match status" value="1"/>
</dbReference>
<evidence type="ECO:0000256" key="5">
    <source>
        <dbReference type="ARBA" id="ARBA00022989"/>
    </source>
</evidence>
<evidence type="ECO:0000313" key="8">
    <source>
        <dbReference type="EMBL" id="CAD5205988.1"/>
    </source>
</evidence>
<comment type="caution">
    <text evidence="8">The sequence shown here is derived from an EMBL/GenBank/DDBJ whole genome shotgun (WGS) entry which is preliminary data.</text>
</comment>
<organism evidence="8 9">
    <name type="scientific">Bursaphelenchus okinawaensis</name>
    <dbReference type="NCBI Taxonomy" id="465554"/>
    <lineage>
        <taxon>Eukaryota</taxon>
        <taxon>Metazoa</taxon>
        <taxon>Ecdysozoa</taxon>
        <taxon>Nematoda</taxon>
        <taxon>Chromadorea</taxon>
        <taxon>Rhabditida</taxon>
        <taxon>Tylenchina</taxon>
        <taxon>Tylenchomorpha</taxon>
        <taxon>Aphelenchoidea</taxon>
        <taxon>Aphelenchoididae</taxon>
        <taxon>Bursaphelenchus</taxon>
    </lineage>
</organism>
<feature type="transmembrane region" description="Helical" evidence="7">
    <location>
        <begin position="475"/>
        <end position="497"/>
    </location>
</feature>
<dbReference type="EMBL" id="CAJFDH010000001">
    <property type="protein sequence ID" value="CAD5205988.1"/>
    <property type="molecule type" value="Genomic_DNA"/>
</dbReference>
<keyword evidence="3" id="KW-1003">Cell membrane</keyword>
<dbReference type="GO" id="GO:0044341">
    <property type="term" value="P:sodium-dependent phosphate transport"/>
    <property type="evidence" value="ECO:0007669"/>
    <property type="project" value="InterPro"/>
</dbReference>
<name>A0A811JS46_9BILA</name>
<evidence type="ECO:0000256" key="3">
    <source>
        <dbReference type="ARBA" id="ARBA00022475"/>
    </source>
</evidence>
<proteinExistence type="inferred from homology"/>
<feature type="transmembrane region" description="Helical" evidence="7">
    <location>
        <begin position="407"/>
        <end position="429"/>
    </location>
</feature>
<keyword evidence="6 7" id="KW-0472">Membrane</keyword>
<evidence type="ECO:0000256" key="2">
    <source>
        <dbReference type="ARBA" id="ARBA00005808"/>
    </source>
</evidence>
<feature type="transmembrane region" description="Helical" evidence="7">
    <location>
        <begin position="43"/>
        <end position="67"/>
    </location>
</feature>
<feature type="transmembrane region" description="Helical" evidence="7">
    <location>
        <begin position="449"/>
        <end position="469"/>
    </location>
</feature>
<dbReference type="InterPro" id="IPR003841">
    <property type="entry name" value="Na/Pi_transpt"/>
</dbReference>
<keyword evidence="4 7" id="KW-0812">Transmembrane</keyword>
<feature type="transmembrane region" description="Helical" evidence="7">
    <location>
        <begin position="112"/>
        <end position="131"/>
    </location>
</feature>
<evidence type="ECO:0000256" key="7">
    <source>
        <dbReference type="SAM" id="Phobius"/>
    </source>
</evidence>
<feature type="transmembrane region" description="Helical" evidence="7">
    <location>
        <begin position="283"/>
        <end position="312"/>
    </location>
</feature>
<comment type="similarity">
    <text evidence="2">Belongs to the SLC34A transporter family.</text>
</comment>
<dbReference type="AlphaFoldDB" id="A0A811JS46"/>
<evidence type="ECO:0000256" key="1">
    <source>
        <dbReference type="ARBA" id="ARBA00004424"/>
    </source>
</evidence>
<sequence>MSRRVRPGHNEQNKWSVPAERLAGGETAAKWKKLSNWQKTKRVVLVIVKLCTLLSVICCFICTLNLLTDAFKLLGVKGVGMTIKTSPLILNPVSASLIGMMCTLLFQNGSTLVSILVGMVASGLISVHHALPMIIGSEMGASLTNVLISMGQSGDRNKFRRSFAAATLNDAFNVLNYLTLLPLEICTGVIEGLSARMVQPLATTQAGEIKTLNMLTDPLLELIVYIDDDAINADIAAATDSDNSTIPSGRETFIYRCVNLTTKAVNNNCQYHHLFANSFWPDALIGAILLCVAIVSLICCLIGIVQLMQSLLAGRVAVLVRRILDQECPHPFSFITGYIVMLFGMVVVFIVQSNSVFRSALTPLVGIGVVTLDRLYPLLLGANMGSSFTGILAALSADPARLKETLQIALCETLCNVFGAIAFYPIPFLRHIPMNIAMKLGDTTAQYRWFALVYIALFFFVMPLSLLGITLLPTWATITTISLLVFFLTIIFTINWMQSTYPTLLPKMLQSWDWLPKPLYSLRPYDDFVRKYFGSVACCKNHFVSSDEHRKRSGHLDDMFVRPSMAEKEAVQNEEDRLGFIREIMRTPTPQMTYY</sequence>
<dbReference type="GO" id="GO:0016324">
    <property type="term" value="C:apical plasma membrane"/>
    <property type="evidence" value="ECO:0007669"/>
    <property type="project" value="UniProtKB-SubCell"/>
</dbReference>
<dbReference type="OrthoDB" id="76259at2759"/>
<dbReference type="Pfam" id="PF02690">
    <property type="entry name" value="Na_Pi_cotrans"/>
    <property type="match status" value="1"/>
</dbReference>
<dbReference type="EMBL" id="CAJFCW020000001">
    <property type="protein sequence ID" value="CAG9080066.1"/>
    <property type="molecule type" value="Genomic_DNA"/>
</dbReference>
<dbReference type="Proteomes" id="UP000783686">
    <property type="component" value="Unassembled WGS sequence"/>
</dbReference>
<gene>
    <name evidence="8" type="ORF">BOKJ2_LOCUS672</name>
</gene>
<evidence type="ECO:0000256" key="4">
    <source>
        <dbReference type="ARBA" id="ARBA00022692"/>
    </source>
</evidence>
<comment type="subcellular location">
    <subcellularLocation>
        <location evidence="1">Apical cell membrane</location>
        <topology evidence="1">Multi-pass membrane protein</topology>
    </subcellularLocation>
</comment>